<dbReference type="EMBL" id="BGPR01001055">
    <property type="protein sequence ID" value="GBM44115.1"/>
    <property type="molecule type" value="Genomic_DNA"/>
</dbReference>
<dbReference type="Proteomes" id="UP000499080">
    <property type="component" value="Unassembled WGS sequence"/>
</dbReference>
<comment type="caution">
    <text evidence="1">The sequence shown here is derived from an EMBL/GenBank/DDBJ whole genome shotgun (WGS) entry which is preliminary data.</text>
</comment>
<evidence type="ECO:0000313" key="2">
    <source>
        <dbReference type="Proteomes" id="UP000499080"/>
    </source>
</evidence>
<accession>A0A4Y2FUJ3</accession>
<gene>
    <name evidence="1" type="ORF">AVEN_242222_1</name>
</gene>
<reference evidence="1 2" key="1">
    <citation type="journal article" date="2019" name="Sci. Rep.">
        <title>Orb-weaving spider Araneus ventricosus genome elucidates the spidroin gene catalogue.</title>
        <authorList>
            <person name="Kono N."/>
            <person name="Nakamura H."/>
            <person name="Ohtoshi R."/>
            <person name="Moran D.A.P."/>
            <person name="Shinohara A."/>
            <person name="Yoshida Y."/>
            <person name="Fujiwara M."/>
            <person name="Mori M."/>
            <person name="Tomita M."/>
            <person name="Arakawa K."/>
        </authorList>
    </citation>
    <scope>NUCLEOTIDE SEQUENCE [LARGE SCALE GENOMIC DNA]</scope>
</reference>
<name>A0A4Y2FUJ3_ARAVE</name>
<keyword evidence="2" id="KW-1185">Reference proteome</keyword>
<sequence>MFFSVHLLKHGEEKKTLLQKSSGESSPTRRIMEKDALFSNITEKTARRHILSDDDEHEPEYRQFSFIVRGILLLNQGARLEEAPDKMNTMPENFESSFVVRGVALFNQDTRLKGKPIIKTAMPENISFRFERIRSVHSIEWVNPECYFSKNCLFQHVKEKIFYIIGTQISSLPDET</sequence>
<dbReference type="AlphaFoldDB" id="A0A4Y2FUJ3"/>
<protein>
    <submittedName>
        <fullName evidence="1">Uncharacterized protein</fullName>
    </submittedName>
</protein>
<evidence type="ECO:0000313" key="1">
    <source>
        <dbReference type="EMBL" id="GBM44115.1"/>
    </source>
</evidence>
<proteinExistence type="predicted"/>
<organism evidence="1 2">
    <name type="scientific">Araneus ventricosus</name>
    <name type="common">Orbweaver spider</name>
    <name type="synonym">Epeira ventricosa</name>
    <dbReference type="NCBI Taxonomy" id="182803"/>
    <lineage>
        <taxon>Eukaryota</taxon>
        <taxon>Metazoa</taxon>
        <taxon>Ecdysozoa</taxon>
        <taxon>Arthropoda</taxon>
        <taxon>Chelicerata</taxon>
        <taxon>Arachnida</taxon>
        <taxon>Araneae</taxon>
        <taxon>Araneomorphae</taxon>
        <taxon>Entelegynae</taxon>
        <taxon>Araneoidea</taxon>
        <taxon>Araneidae</taxon>
        <taxon>Araneus</taxon>
    </lineage>
</organism>